<dbReference type="EMBL" id="NBTX02000001">
    <property type="protein sequence ID" value="PNL73937.1"/>
    <property type="molecule type" value="Genomic_DNA"/>
</dbReference>
<evidence type="ECO:0000313" key="3">
    <source>
        <dbReference type="EMBL" id="PNL73937.1"/>
    </source>
</evidence>
<evidence type="ECO:0000313" key="4">
    <source>
        <dbReference type="Proteomes" id="UP000192511"/>
    </source>
</evidence>
<name>A0AAX0WZ44_9GAMM</name>
<dbReference type="RefSeq" id="WP_058388579.1">
    <property type="nucleotide sequence ID" value="NZ_CBCRWC010000009.1"/>
</dbReference>
<keyword evidence="4" id="KW-1185">Reference proteome</keyword>
<reference evidence="3" key="1">
    <citation type="submission" date="2017-12" db="EMBL/GenBank/DDBJ databases">
        <title>FDA dAtabase for Regulatory Grade micrObial Sequences (FDA-ARGOS): Supporting development and validation of Infectious Disease Dx tests.</title>
        <authorList>
            <person name="Kerrigan L."/>
            <person name="Tallon L.J."/>
            <person name="Sadzewicz L."/>
            <person name="Sengamalay N."/>
            <person name="Ott S."/>
            <person name="Godinez A."/>
            <person name="Nagaraj S."/>
            <person name="Vavikolanu K."/>
            <person name="Vyas G."/>
            <person name="Nadendla S."/>
            <person name="Aluvathingal J."/>
            <person name="Sichtig H."/>
        </authorList>
    </citation>
    <scope>NUCLEOTIDE SEQUENCE [LARGE SCALE GENOMIC DNA]</scope>
    <source>
        <strain evidence="3">FDAARGOS_200</strain>
    </source>
</reference>
<feature type="chain" id="PRO_5043466096" evidence="2">
    <location>
        <begin position="23"/>
        <end position="83"/>
    </location>
</feature>
<keyword evidence="2" id="KW-0732">Signal</keyword>
<feature type="region of interest" description="Disordered" evidence="1">
    <location>
        <begin position="23"/>
        <end position="83"/>
    </location>
</feature>
<evidence type="ECO:0000256" key="2">
    <source>
        <dbReference type="SAM" id="SignalP"/>
    </source>
</evidence>
<protein>
    <submittedName>
        <fullName evidence="3">Uncharacterized protein</fullName>
    </submittedName>
</protein>
<dbReference type="Proteomes" id="UP000192511">
    <property type="component" value="Unassembled WGS sequence"/>
</dbReference>
<evidence type="ECO:0000256" key="1">
    <source>
        <dbReference type="SAM" id="MobiDB-lite"/>
    </source>
</evidence>
<organism evidence="3 4">
    <name type="scientific">Legionella anisa</name>
    <dbReference type="NCBI Taxonomy" id="28082"/>
    <lineage>
        <taxon>Bacteria</taxon>
        <taxon>Pseudomonadati</taxon>
        <taxon>Pseudomonadota</taxon>
        <taxon>Gammaproteobacteria</taxon>
        <taxon>Legionellales</taxon>
        <taxon>Legionellaceae</taxon>
        <taxon>Legionella</taxon>
    </lineage>
</organism>
<dbReference type="AlphaFoldDB" id="A0AAX0WZ44"/>
<feature type="signal peptide" evidence="2">
    <location>
        <begin position="1"/>
        <end position="22"/>
    </location>
</feature>
<feature type="compositionally biased region" description="Polar residues" evidence="1">
    <location>
        <begin position="33"/>
        <end position="54"/>
    </location>
</feature>
<accession>A0AAX0WZ44</accession>
<gene>
    <name evidence="3" type="ORF">A6J39_000270</name>
</gene>
<comment type="caution">
    <text evidence="3">The sequence shown here is derived from an EMBL/GenBank/DDBJ whole genome shotgun (WGS) entry which is preliminary data.</text>
</comment>
<sequence length="83" mass="8618">MNAFLLSISFIIGLIIPTCSTAQTPDVHAQHHAQPSQGSSTQSGMGATTSSPNEHAQHHAGGSGGMGEMCKMKGWPQNNCSPQ</sequence>
<proteinExistence type="predicted"/>